<keyword evidence="2" id="KW-1185">Reference proteome</keyword>
<evidence type="ECO:0000313" key="1">
    <source>
        <dbReference type="EMBL" id="TQM29660.1"/>
    </source>
</evidence>
<dbReference type="AlphaFoldDB" id="A0A543F7D0"/>
<protein>
    <submittedName>
        <fullName evidence="1">Uncharacterized protein</fullName>
    </submittedName>
</protein>
<dbReference type="Proteomes" id="UP000316331">
    <property type="component" value="Unassembled WGS sequence"/>
</dbReference>
<sequence>MCWKCARIERGTVNRTQERGVMAVQVIGSSLMTSDLTPHRARSVGQESWVVSYLPGRTLTCAQAVAALRVAEVVPSLLDTVGELADEVGLTALEAVGLAVHLAPWDERPAPRRSRLLGATRERVGVA</sequence>
<name>A0A543F7D0_9NOCA</name>
<reference evidence="1 2" key="1">
    <citation type="submission" date="2019-06" db="EMBL/GenBank/DDBJ databases">
        <title>Sequencing the genomes of 1000 actinobacteria strains.</title>
        <authorList>
            <person name="Klenk H.-P."/>
        </authorList>
    </citation>
    <scope>NUCLEOTIDE SEQUENCE [LARGE SCALE GENOMIC DNA]</scope>
    <source>
        <strain evidence="1 2">DSM 103495</strain>
    </source>
</reference>
<comment type="caution">
    <text evidence="1">The sequence shown here is derived from an EMBL/GenBank/DDBJ whole genome shotgun (WGS) entry which is preliminary data.</text>
</comment>
<gene>
    <name evidence="1" type="ORF">FB390_1269</name>
</gene>
<dbReference type="EMBL" id="VFPG01000001">
    <property type="protein sequence ID" value="TQM29660.1"/>
    <property type="molecule type" value="Genomic_DNA"/>
</dbReference>
<accession>A0A543F7D0</accession>
<proteinExistence type="predicted"/>
<evidence type="ECO:0000313" key="2">
    <source>
        <dbReference type="Proteomes" id="UP000316331"/>
    </source>
</evidence>
<organism evidence="1 2">
    <name type="scientific">Nocardia bhagyanarayanae</name>
    <dbReference type="NCBI Taxonomy" id="1215925"/>
    <lineage>
        <taxon>Bacteria</taxon>
        <taxon>Bacillati</taxon>
        <taxon>Actinomycetota</taxon>
        <taxon>Actinomycetes</taxon>
        <taxon>Mycobacteriales</taxon>
        <taxon>Nocardiaceae</taxon>
        <taxon>Nocardia</taxon>
    </lineage>
</organism>